<dbReference type="EMBL" id="JAEEGA010000005">
    <property type="protein sequence ID" value="MBP1041155.1"/>
    <property type="molecule type" value="Genomic_DNA"/>
</dbReference>
<comment type="caution">
    <text evidence="1">The sequence shown here is derived from an EMBL/GenBank/DDBJ whole genome shotgun (WGS) entry which is preliminary data.</text>
</comment>
<dbReference type="AlphaFoldDB" id="A0A940PAH7"/>
<accession>A0A940PAH7</accession>
<protein>
    <submittedName>
        <fullName evidence="1">Uncharacterized protein</fullName>
    </submittedName>
</protein>
<dbReference type="RefSeq" id="WP_209526829.1">
    <property type="nucleotide sequence ID" value="NZ_JAEEGA010000005.1"/>
</dbReference>
<reference evidence="1" key="1">
    <citation type="submission" date="2020-12" db="EMBL/GenBank/DDBJ databases">
        <title>Vagococcus allomyrinae sp. nov. and Enterococcus lavae sp. nov., isolated from the larvae of Allomyrina dichotoma.</title>
        <authorList>
            <person name="Lee S.D."/>
        </authorList>
    </citation>
    <scope>NUCLEOTIDE SEQUENCE</scope>
    <source>
        <strain evidence="1">BWB3-3</strain>
    </source>
</reference>
<evidence type="ECO:0000313" key="2">
    <source>
        <dbReference type="Proteomes" id="UP000674938"/>
    </source>
</evidence>
<sequence length="85" mass="10019">MLEDRNDQTEVLESIAKAILALDNALDQIKLSNNESLRTREMKKWYEEKKTIQELKHLLHDIGKYSSYNESELKTIDAHFDKLIN</sequence>
<organism evidence="1 2">
    <name type="scientific">Vagococcus allomyrinae</name>
    <dbReference type="NCBI Taxonomy" id="2794353"/>
    <lineage>
        <taxon>Bacteria</taxon>
        <taxon>Bacillati</taxon>
        <taxon>Bacillota</taxon>
        <taxon>Bacilli</taxon>
        <taxon>Lactobacillales</taxon>
        <taxon>Enterococcaceae</taxon>
        <taxon>Vagococcus</taxon>
    </lineage>
</organism>
<evidence type="ECO:0000313" key="1">
    <source>
        <dbReference type="EMBL" id="MBP1041155.1"/>
    </source>
</evidence>
<keyword evidence="2" id="KW-1185">Reference proteome</keyword>
<proteinExistence type="predicted"/>
<gene>
    <name evidence="1" type="ORF">I6N95_09075</name>
</gene>
<name>A0A940PAH7_9ENTE</name>
<dbReference type="Proteomes" id="UP000674938">
    <property type="component" value="Unassembled WGS sequence"/>
</dbReference>